<feature type="domain" description="DOMON" evidence="8">
    <location>
        <begin position="202"/>
        <end position="324"/>
    </location>
</feature>
<sequence>MRLAVLAAALPLVAGSTSLCATQQFSALPLQSLGNGPLHYKSLASADRICIQVALADAQATWLGLAVSPTTAMVNDQVNSAVVFNFAADDAALYELAGFEPELLVLAPNASASISVYSRSVVDGSAQVTFERPLEAVAKTDVSIDLATKSLLNWAYGHDAWPSYHHDRGSAAVSLGTHQLNASPTGLCASPEFDALPLQTLGKGPVRFKSLADDLRVCVHVELHDTAATWLGISFSNSTAMVNDPVNNAVVFDVRTPRQPELYALSGYDPEDIVRLDSQSPIAVYAASAVDGVVQFTVERSLAAVAPSDVALAVGNSVLNWAYGHDAWPSYHHDRGSAQVSIAARSAAPASLCASRWFQHGLPLRTLDPTGALQIRRLLHNGQACVQLVVTDPKATWFGLSFAPKAVMVNDPTNNALIFDLSTTQPQLYALGGYEPEDIQRLRLQDIPSYVLYSASIGNGSAQFTFQRSLVGATPTDVAIEPDADTVVNWAYGRDAWPSYHHDRGSALLAFHSLQLTSTTSTAAAAAPTGVIVLAFLAWIALLGAVSTHALGYDWRRVVNRAVIAPPRYRRDAAVFETWVLQPLSDLKLGEAIVLGHYALCLVVVGAAVAGAFDASRRWSLVSGHLALVHLALILLPVARGLYWEVAVFGTSFERVLKFHRVLGRLFVLFATWHLVLNAQRISVLSAAPFGSQEVIPVFGFAAFVSFAILGLFALSVVRRNYFEVFYYVHRIAAVGGIVFAGLHARTVWTTLLFPATVYILSYVVRLGAHFNRFTVAMESYADKTVSFVLPSTSQTQAWAREMPLGAYFWVSVPSVSVLQWHPFSAMATATPDGKPTIGFVAKAATDGSFVDAVVQKHVGHTTTVVVGGPYGNLSVRLADYSNVVLIAGGIGITPLLHIFNQPPARPNATTVLHWIARDPAEFLAPSAFLRFPSGAAARLHLYADEVSQGGRVIVHDDLVLDYSFGRPRLDELLKPYAGTRTVVVVCGPPGLTQFVQAQAFAFGLDFHKETFIL</sequence>
<comment type="subcellular location">
    <subcellularLocation>
        <location evidence="1">Membrane</location>
        <topology evidence="1">Multi-pass membrane protein</topology>
    </subcellularLocation>
</comment>
<feature type="chain" id="PRO_5012280430" evidence="7">
    <location>
        <begin position="16"/>
        <end position="1014"/>
    </location>
</feature>
<dbReference type="Gene3D" id="3.40.50.80">
    <property type="entry name" value="Nucleotide-binding domain of ferredoxin-NADP reductase (FNR) module"/>
    <property type="match status" value="1"/>
</dbReference>
<dbReference type="Pfam" id="PF01794">
    <property type="entry name" value="Ferric_reduct"/>
    <property type="match status" value="1"/>
</dbReference>
<feature type="domain" description="DOMON" evidence="8">
    <location>
        <begin position="34"/>
        <end position="157"/>
    </location>
</feature>
<evidence type="ECO:0000256" key="6">
    <source>
        <dbReference type="SAM" id="Phobius"/>
    </source>
</evidence>
<dbReference type="STRING" id="1202772.A0A1V9YF12"/>
<feature type="transmembrane region" description="Helical" evidence="6">
    <location>
        <begin position="523"/>
        <end position="546"/>
    </location>
</feature>
<keyword evidence="5 6" id="KW-0472">Membrane</keyword>
<evidence type="ECO:0000259" key="9">
    <source>
        <dbReference type="PROSITE" id="PS51384"/>
    </source>
</evidence>
<dbReference type="PANTHER" id="PTHR11972">
    <property type="entry name" value="NADPH OXIDASE"/>
    <property type="match status" value="1"/>
</dbReference>
<reference evidence="10 11" key="1">
    <citation type="journal article" date="2014" name="Genome Biol. Evol.">
        <title>The secreted proteins of Achlya hypogyna and Thraustotheca clavata identify the ancestral oomycete secretome and reveal gene acquisitions by horizontal gene transfer.</title>
        <authorList>
            <person name="Misner I."/>
            <person name="Blouin N."/>
            <person name="Leonard G."/>
            <person name="Richards T.A."/>
            <person name="Lane C.E."/>
        </authorList>
    </citation>
    <scope>NUCLEOTIDE SEQUENCE [LARGE SCALE GENOMIC DNA]</scope>
    <source>
        <strain evidence="10 11">ATCC 48635</strain>
    </source>
</reference>
<feature type="transmembrane region" description="Helical" evidence="6">
    <location>
        <begin position="659"/>
        <end position="676"/>
    </location>
</feature>
<dbReference type="PANTHER" id="PTHR11972:SF69">
    <property type="entry name" value="FERRIC REDUCTION OXIDASE 6-RELATED"/>
    <property type="match status" value="1"/>
</dbReference>
<evidence type="ECO:0000259" key="8">
    <source>
        <dbReference type="PROSITE" id="PS50836"/>
    </source>
</evidence>
<keyword evidence="11" id="KW-1185">Reference proteome</keyword>
<dbReference type="InterPro" id="IPR005018">
    <property type="entry name" value="DOMON_domain"/>
</dbReference>
<dbReference type="CDD" id="cd09631">
    <property type="entry name" value="DOMON_DOH"/>
    <property type="match status" value="1"/>
</dbReference>
<feature type="transmembrane region" description="Helical" evidence="6">
    <location>
        <begin position="749"/>
        <end position="769"/>
    </location>
</feature>
<dbReference type="Pfam" id="PF08022">
    <property type="entry name" value="FAD_binding_8"/>
    <property type="match status" value="1"/>
</dbReference>
<feature type="transmembrane region" description="Helical" evidence="6">
    <location>
        <begin position="696"/>
        <end position="718"/>
    </location>
</feature>
<dbReference type="InterPro" id="IPR017938">
    <property type="entry name" value="Riboflavin_synthase-like_b-brl"/>
</dbReference>
<keyword evidence="7" id="KW-0732">Signal</keyword>
<feature type="transmembrane region" description="Helical" evidence="6">
    <location>
        <begin position="725"/>
        <end position="743"/>
    </location>
</feature>
<name>A0A1V9YF12_ACHHY</name>
<gene>
    <name evidence="10" type="ORF">ACHHYP_13538</name>
</gene>
<evidence type="ECO:0000256" key="2">
    <source>
        <dbReference type="ARBA" id="ARBA00022692"/>
    </source>
</evidence>
<feature type="transmembrane region" description="Helical" evidence="6">
    <location>
        <begin position="592"/>
        <end position="613"/>
    </location>
</feature>
<dbReference type="EMBL" id="JNBR01001915">
    <property type="protein sequence ID" value="OQR84282.1"/>
    <property type="molecule type" value="Genomic_DNA"/>
</dbReference>
<evidence type="ECO:0000256" key="3">
    <source>
        <dbReference type="ARBA" id="ARBA00022989"/>
    </source>
</evidence>
<evidence type="ECO:0000256" key="4">
    <source>
        <dbReference type="ARBA" id="ARBA00023002"/>
    </source>
</evidence>
<dbReference type="InterPro" id="IPR013112">
    <property type="entry name" value="FAD-bd_8"/>
</dbReference>
<keyword evidence="3 6" id="KW-1133">Transmembrane helix</keyword>
<dbReference type="GO" id="GO:0005886">
    <property type="term" value="C:plasma membrane"/>
    <property type="evidence" value="ECO:0007669"/>
    <property type="project" value="TreeGrafter"/>
</dbReference>
<dbReference type="InterPro" id="IPR039261">
    <property type="entry name" value="FNR_nucleotide-bd"/>
</dbReference>
<dbReference type="SUPFAM" id="SSF52343">
    <property type="entry name" value="Ferredoxin reductase-like, C-terminal NADP-linked domain"/>
    <property type="match status" value="1"/>
</dbReference>
<dbReference type="GO" id="GO:0016491">
    <property type="term" value="F:oxidoreductase activity"/>
    <property type="evidence" value="ECO:0007669"/>
    <property type="project" value="UniProtKB-KW"/>
</dbReference>
<dbReference type="InterPro" id="IPR013130">
    <property type="entry name" value="Fe3_Rdtase_TM_dom"/>
</dbReference>
<evidence type="ECO:0000256" key="7">
    <source>
        <dbReference type="SAM" id="SignalP"/>
    </source>
</evidence>
<evidence type="ECO:0000313" key="11">
    <source>
        <dbReference type="Proteomes" id="UP000243579"/>
    </source>
</evidence>
<accession>A0A1V9YF12</accession>
<dbReference type="PROSITE" id="PS50836">
    <property type="entry name" value="DOMON"/>
    <property type="match status" value="2"/>
</dbReference>
<evidence type="ECO:0000313" key="10">
    <source>
        <dbReference type="EMBL" id="OQR84282.1"/>
    </source>
</evidence>
<dbReference type="Proteomes" id="UP000243579">
    <property type="component" value="Unassembled WGS sequence"/>
</dbReference>
<proteinExistence type="predicted"/>
<dbReference type="SFLD" id="SFLDG01168">
    <property type="entry name" value="Ferric_reductase_subgroup_(FRE"/>
    <property type="match status" value="1"/>
</dbReference>
<dbReference type="CDD" id="cd06186">
    <property type="entry name" value="NOX_Duox_like_FAD_NADP"/>
    <property type="match status" value="1"/>
</dbReference>
<keyword evidence="2 6" id="KW-0812">Transmembrane</keyword>
<evidence type="ECO:0000256" key="5">
    <source>
        <dbReference type="ARBA" id="ARBA00023136"/>
    </source>
</evidence>
<dbReference type="SUPFAM" id="SSF63380">
    <property type="entry name" value="Riboflavin synthase domain-like"/>
    <property type="match status" value="1"/>
</dbReference>
<dbReference type="InterPro" id="IPR045266">
    <property type="entry name" value="DOH_DOMON"/>
</dbReference>
<feature type="domain" description="FAD-binding FR-type" evidence="9">
    <location>
        <begin position="751"/>
        <end position="877"/>
    </location>
</feature>
<dbReference type="PROSITE" id="PS51384">
    <property type="entry name" value="FAD_FR"/>
    <property type="match status" value="1"/>
</dbReference>
<comment type="caution">
    <text evidence="10">The sequence shown here is derived from an EMBL/GenBank/DDBJ whole genome shotgun (WGS) entry which is preliminary data.</text>
</comment>
<feature type="signal peptide" evidence="7">
    <location>
        <begin position="1"/>
        <end position="15"/>
    </location>
</feature>
<organism evidence="10 11">
    <name type="scientific">Achlya hypogyna</name>
    <name type="common">Oomycete</name>
    <name type="synonym">Protoachlya hypogyna</name>
    <dbReference type="NCBI Taxonomy" id="1202772"/>
    <lineage>
        <taxon>Eukaryota</taxon>
        <taxon>Sar</taxon>
        <taxon>Stramenopiles</taxon>
        <taxon>Oomycota</taxon>
        <taxon>Saprolegniomycetes</taxon>
        <taxon>Saprolegniales</taxon>
        <taxon>Achlyaceae</taxon>
        <taxon>Achlya</taxon>
    </lineage>
</organism>
<protein>
    <submittedName>
        <fullName evidence="10">Transmembrane protein</fullName>
    </submittedName>
</protein>
<dbReference type="OrthoDB" id="48134at2759"/>
<dbReference type="InterPro" id="IPR050369">
    <property type="entry name" value="RBOH/FRE"/>
</dbReference>
<dbReference type="InterPro" id="IPR017927">
    <property type="entry name" value="FAD-bd_FR_type"/>
</dbReference>
<dbReference type="AlphaFoldDB" id="A0A1V9YF12"/>
<evidence type="ECO:0000256" key="1">
    <source>
        <dbReference type="ARBA" id="ARBA00004141"/>
    </source>
</evidence>
<keyword evidence="4" id="KW-0560">Oxidoreductase</keyword>